<dbReference type="CDD" id="cd19501">
    <property type="entry name" value="RecA-like_FtsH"/>
    <property type="match status" value="1"/>
</dbReference>
<keyword evidence="3 14" id="KW-0645">Protease</keyword>
<evidence type="ECO:0000256" key="9">
    <source>
        <dbReference type="ARBA" id="ARBA00022840"/>
    </source>
</evidence>
<keyword evidence="11 14" id="KW-0482">Metalloprotease</keyword>
<keyword evidence="4 14" id="KW-0812">Transmembrane</keyword>
<dbReference type="InterPro" id="IPR003960">
    <property type="entry name" value="ATPase_AAA_CS"/>
</dbReference>
<evidence type="ECO:0000256" key="6">
    <source>
        <dbReference type="ARBA" id="ARBA00022741"/>
    </source>
</evidence>
<dbReference type="Gene3D" id="3.30.720.210">
    <property type="match status" value="1"/>
</dbReference>
<reference evidence="19 20" key="1">
    <citation type="submission" date="2018-06" db="EMBL/GenBank/DDBJ databases">
        <authorList>
            <consortium name="Pathogen Informatics"/>
            <person name="Doyle S."/>
        </authorList>
    </citation>
    <scope>NUCLEOTIDE SEQUENCE [LARGE SCALE GENOMIC DNA]</scope>
    <source>
        <strain evidence="19 20">NCTC12112</strain>
    </source>
</reference>
<dbReference type="SUPFAM" id="SSF140990">
    <property type="entry name" value="FtsH protease domain-like"/>
    <property type="match status" value="1"/>
</dbReference>
<comment type="similarity">
    <text evidence="2 14">In the C-terminal section; belongs to the peptidase M41 family.</text>
</comment>
<dbReference type="GO" id="GO:0004222">
    <property type="term" value="F:metalloendopeptidase activity"/>
    <property type="evidence" value="ECO:0007669"/>
    <property type="project" value="InterPro"/>
</dbReference>
<dbReference type="GO" id="GO:0004176">
    <property type="term" value="F:ATP-dependent peptidase activity"/>
    <property type="evidence" value="ECO:0007669"/>
    <property type="project" value="InterPro"/>
</dbReference>
<protein>
    <recommendedName>
        <fullName evidence="14">ATP-dependent zinc metalloprotease FtsH</fullName>
        <ecNumber evidence="14">3.4.24.-</ecNumber>
    </recommendedName>
</protein>
<dbReference type="PANTHER" id="PTHR23076">
    <property type="entry name" value="METALLOPROTEASE M41 FTSH"/>
    <property type="match status" value="1"/>
</dbReference>
<evidence type="ECO:0000256" key="3">
    <source>
        <dbReference type="ARBA" id="ARBA00022670"/>
    </source>
</evidence>
<evidence type="ECO:0000313" key="19">
    <source>
        <dbReference type="EMBL" id="SQJ04061.1"/>
    </source>
</evidence>
<dbReference type="Proteomes" id="UP000249008">
    <property type="component" value="Chromosome 1"/>
</dbReference>
<dbReference type="GO" id="GO:0006508">
    <property type="term" value="P:proteolysis"/>
    <property type="evidence" value="ECO:0007669"/>
    <property type="project" value="UniProtKB-KW"/>
</dbReference>
<dbReference type="Pfam" id="PF17862">
    <property type="entry name" value="AAA_lid_3"/>
    <property type="match status" value="1"/>
</dbReference>
<feature type="transmembrane region" description="Helical" evidence="14">
    <location>
        <begin position="206"/>
        <end position="227"/>
    </location>
</feature>
<evidence type="ECO:0000256" key="8">
    <source>
        <dbReference type="ARBA" id="ARBA00022833"/>
    </source>
</evidence>
<keyword evidence="16" id="KW-0175">Coiled coil</keyword>
<evidence type="ECO:0000256" key="4">
    <source>
        <dbReference type="ARBA" id="ARBA00022692"/>
    </source>
</evidence>
<dbReference type="GO" id="GO:0016887">
    <property type="term" value="F:ATP hydrolysis activity"/>
    <property type="evidence" value="ECO:0007669"/>
    <property type="project" value="UniProtKB-UniRule"/>
</dbReference>
<comment type="cofactor">
    <cofactor evidence="14">
        <name>Zn(2+)</name>
        <dbReference type="ChEBI" id="CHEBI:29105"/>
    </cofactor>
    <text evidence="14">Binds 1 zinc ion per subunit.</text>
</comment>
<evidence type="ECO:0000256" key="2">
    <source>
        <dbReference type="ARBA" id="ARBA00010044"/>
    </source>
</evidence>
<dbReference type="InterPro" id="IPR000642">
    <property type="entry name" value="Peptidase_M41"/>
</dbReference>
<feature type="binding site" evidence="14">
    <location>
        <position position="600"/>
    </location>
    <ligand>
        <name>Zn(2+)</name>
        <dbReference type="ChEBI" id="CHEBI:29105"/>
        <note>catalytic</note>
    </ligand>
</feature>
<evidence type="ECO:0000256" key="11">
    <source>
        <dbReference type="ARBA" id="ARBA00023049"/>
    </source>
</evidence>
<evidence type="ECO:0000256" key="1">
    <source>
        <dbReference type="ARBA" id="ARBA00004370"/>
    </source>
</evidence>
<feature type="compositionally biased region" description="Basic and acidic residues" evidence="17">
    <location>
        <begin position="1"/>
        <end position="13"/>
    </location>
</feature>
<gene>
    <name evidence="19" type="primary">ftsH3</name>
    <name evidence="14" type="synonym">ftsH</name>
    <name evidence="19" type="ORF">NCTC12112_01831</name>
</gene>
<dbReference type="FunFam" id="1.20.58.760:FF:000001">
    <property type="entry name" value="ATP-dependent zinc metalloprotease FtsH"/>
    <property type="match status" value="1"/>
</dbReference>
<dbReference type="SMART" id="SM00382">
    <property type="entry name" value="AAA"/>
    <property type="match status" value="1"/>
</dbReference>
<dbReference type="GO" id="GO:0030163">
    <property type="term" value="P:protein catabolic process"/>
    <property type="evidence" value="ECO:0007669"/>
    <property type="project" value="UniProtKB-UniRule"/>
</dbReference>
<dbReference type="Pfam" id="PF00004">
    <property type="entry name" value="AAA"/>
    <property type="match status" value="1"/>
</dbReference>
<keyword evidence="6 14" id="KW-0547">Nucleotide-binding</keyword>
<evidence type="ECO:0000256" key="17">
    <source>
        <dbReference type="SAM" id="MobiDB-lite"/>
    </source>
</evidence>
<keyword evidence="9 14" id="KW-0067">ATP-binding</keyword>
<keyword evidence="8 14" id="KW-0862">Zinc</keyword>
<evidence type="ECO:0000256" key="14">
    <source>
        <dbReference type="HAMAP-Rule" id="MF_01458"/>
    </source>
</evidence>
<proteinExistence type="inferred from homology"/>
<dbReference type="Pfam" id="PF01434">
    <property type="entry name" value="Peptidase_M41"/>
    <property type="match status" value="1"/>
</dbReference>
<dbReference type="Gene3D" id="3.40.50.300">
    <property type="entry name" value="P-loop containing nucleotide triphosphate hydrolases"/>
    <property type="match status" value="1"/>
</dbReference>
<feature type="transmembrane region" description="Helical" evidence="14">
    <location>
        <begin position="100"/>
        <end position="120"/>
    </location>
</feature>
<dbReference type="HAMAP" id="MF_01458">
    <property type="entry name" value="FtsH"/>
    <property type="match status" value="1"/>
</dbReference>
<dbReference type="InterPro" id="IPR005936">
    <property type="entry name" value="FtsH"/>
</dbReference>
<dbReference type="InterPro" id="IPR003959">
    <property type="entry name" value="ATPase_AAA_core"/>
</dbReference>
<feature type="compositionally biased region" description="Basic and acidic residues" evidence="17">
    <location>
        <begin position="21"/>
        <end position="75"/>
    </location>
</feature>
<dbReference type="EC" id="3.4.24.-" evidence="14"/>
<comment type="similarity">
    <text evidence="13 14">In the central section; belongs to the AAA ATPase family.</text>
</comment>
<dbReference type="PANTHER" id="PTHR23076:SF113">
    <property type="entry name" value="ATP-DEPENDENT ZINC METALLOPROTEASE FTSH 1, CHLOROPLASTIC-RELATED"/>
    <property type="match status" value="1"/>
</dbReference>
<name>A0AAX2JD53_9FUSO</name>
<dbReference type="InterPro" id="IPR027417">
    <property type="entry name" value="P-loop_NTPase"/>
</dbReference>
<keyword evidence="12 14" id="KW-0472">Membrane</keyword>
<evidence type="ECO:0000256" key="12">
    <source>
        <dbReference type="ARBA" id="ARBA00023136"/>
    </source>
</evidence>
<dbReference type="GO" id="GO:0005886">
    <property type="term" value="C:plasma membrane"/>
    <property type="evidence" value="ECO:0007669"/>
    <property type="project" value="UniProtKB-SubCell"/>
</dbReference>
<dbReference type="PROSITE" id="PS00674">
    <property type="entry name" value="AAA"/>
    <property type="match status" value="1"/>
</dbReference>
<dbReference type="GO" id="GO:0005524">
    <property type="term" value="F:ATP binding"/>
    <property type="evidence" value="ECO:0007669"/>
    <property type="project" value="UniProtKB-UniRule"/>
</dbReference>
<feature type="domain" description="AAA+ ATPase" evidence="18">
    <location>
        <begin position="294"/>
        <end position="433"/>
    </location>
</feature>
<dbReference type="AlphaFoldDB" id="A0AAX2JD53"/>
<dbReference type="SUPFAM" id="SSF52540">
    <property type="entry name" value="P-loop containing nucleoside triphosphate hydrolases"/>
    <property type="match status" value="1"/>
</dbReference>
<dbReference type="InterPro" id="IPR003593">
    <property type="entry name" value="AAA+_ATPase"/>
</dbReference>
<dbReference type="Gene3D" id="1.20.58.760">
    <property type="entry name" value="Peptidase M41"/>
    <property type="match status" value="1"/>
</dbReference>
<feature type="binding site" evidence="14">
    <location>
        <begin position="302"/>
        <end position="309"/>
    </location>
    <ligand>
        <name>ATP</name>
        <dbReference type="ChEBI" id="CHEBI:30616"/>
    </ligand>
</feature>
<dbReference type="KEGG" id="ful:C4N20_16190"/>
<evidence type="ECO:0000256" key="15">
    <source>
        <dbReference type="RuleBase" id="RU003651"/>
    </source>
</evidence>
<dbReference type="EMBL" id="LS483487">
    <property type="protein sequence ID" value="SQJ04061.1"/>
    <property type="molecule type" value="Genomic_DNA"/>
</dbReference>
<keyword evidence="14" id="KW-1003">Cell membrane</keyword>
<evidence type="ECO:0000259" key="18">
    <source>
        <dbReference type="SMART" id="SM00382"/>
    </source>
</evidence>
<dbReference type="GO" id="GO:0008270">
    <property type="term" value="F:zinc ion binding"/>
    <property type="evidence" value="ECO:0007669"/>
    <property type="project" value="UniProtKB-UniRule"/>
</dbReference>
<evidence type="ECO:0000256" key="10">
    <source>
        <dbReference type="ARBA" id="ARBA00022989"/>
    </source>
</evidence>
<keyword evidence="7 14" id="KW-0378">Hydrolase</keyword>
<feature type="binding site" evidence="14">
    <location>
        <position position="524"/>
    </location>
    <ligand>
        <name>Zn(2+)</name>
        <dbReference type="ChEBI" id="CHEBI:29105"/>
        <note>catalytic</note>
    </ligand>
</feature>
<dbReference type="NCBIfam" id="TIGR01241">
    <property type="entry name" value="FtsH_fam"/>
    <property type="match status" value="1"/>
</dbReference>
<organism evidence="19 20">
    <name type="scientific">Fusobacterium ulcerans</name>
    <dbReference type="NCBI Taxonomy" id="861"/>
    <lineage>
        <taxon>Bacteria</taxon>
        <taxon>Fusobacteriati</taxon>
        <taxon>Fusobacteriota</taxon>
        <taxon>Fusobacteriia</taxon>
        <taxon>Fusobacteriales</taxon>
        <taxon>Fusobacteriaceae</taxon>
        <taxon>Fusobacterium</taxon>
    </lineage>
</organism>
<evidence type="ECO:0000313" key="20">
    <source>
        <dbReference type="Proteomes" id="UP000249008"/>
    </source>
</evidence>
<evidence type="ECO:0000256" key="5">
    <source>
        <dbReference type="ARBA" id="ARBA00022723"/>
    </source>
</evidence>
<dbReference type="FunFam" id="1.10.8.60:FF:000001">
    <property type="entry name" value="ATP-dependent zinc metalloprotease FtsH"/>
    <property type="match status" value="1"/>
</dbReference>
<evidence type="ECO:0000256" key="7">
    <source>
        <dbReference type="ARBA" id="ARBA00022801"/>
    </source>
</evidence>
<keyword evidence="10 14" id="KW-1133">Transmembrane helix</keyword>
<evidence type="ECO:0000256" key="16">
    <source>
        <dbReference type="SAM" id="Coils"/>
    </source>
</evidence>
<comment type="subcellular location">
    <subcellularLocation>
        <location evidence="14">Cell membrane</location>
        <topology evidence="14">Multi-pass membrane protein</topology>
        <orientation evidence="14">Cytoplasmic side</orientation>
    </subcellularLocation>
    <subcellularLocation>
        <location evidence="1">Membrane</location>
    </subcellularLocation>
</comment>
<dbReference type="InterPro" id="IPR037219">
    <property type="entry name" value="Peptidase_M41-like"/>
</dbReference>
<feature type="binding site" evidence="14">
    <location>
        <position position="528"/>
    </location>
    <ligand>
        <name>Zn(2+)</name>
        <dbReference type="ChEBI" id="CHEBI:29105"/>
        <note>catalytic</note>
    </ligand>
</feature>
<dbReference type="InterPro" id="IPR041569">
    <property type="entry name" value="AAA_lid_3"/>
</dbReference>
<comment type="function">
    <text evidence="14">Acts as a processive, ATP-dependent zinc metallopeptidase for both cytoplasmic and membrane proteins. Plays a role in the quality control of integral membrane proteins.</text>
</comment>
<feature type="coiled-coil region" evidence="16">
    <location>
        <begin position="702"/>
        <end position="742"/>
    </location>
</feature>
<comment type="similarity">
    <text evidence="15">Belongs to the AAA ATPase family.</text>
</comment>
<evidence type="ECO:0000256" key="13">
    <source>
        <dbReference type="ARBA" id="ARBA00061570"/>
    </source>
</evidence>
<feature type="active site" evidence="14">
    <location>
        <position position="525"/>
    </location>
</feature>
<feature type="region of interest" description="Disordered" evidence="17">
    <location>
        <begin position="1"/>
        <end position="84"/>
    </location>
</feature>
<dbReference type="FunFam" id="3.40.50.300:FF:000001">
    <property type="entry name" value="ATP-dependent zinc metalloprotease FtsH"/>
    <property type="match status" value="1"/>
</dbReference>
<keyword evidence="5 14" id="KW-0479">Metal-binding</keyword>
<dbReference type="Gene3D" id="1.10.8.60">
    <property type="match status" value="1"/>
</dbReference>
<accession>A0AAX2JD53</accession>
<sequence length="744" mass="83412">MNREDFMEEKVLYIEEEEVRESEKKEKPQEDEKKTSEEPDSKKPQEDEEKKKEEKEKIHDEIKERKEELKSKLRDGLNQNNNKEEDRANKLKSLGGKFNFKGFVMLLFIVTLIASAPALLSTNTKTPSNEIGYSEFISHVKNKEIIKVNEKEGYVYGYSPEDEKKEVKSYKARMITDRLGDDPVLVKTIEENSASIKSLPPQELPFLLNMLASWFPMLLLIGVWIFMLNRMNKGSGGGPQIFNMGKSKAKDNGEEISKVTFADVAGIPEAKVELEEVVSFLKEPEKFKKVGAKIPKGVLLLGGPGTGKTLLAKAVAGEAKVPFFSMSGSEFVEMFVGVGASRVRDLFNKARKSAPCIIFIDEIDAVGRKRGSGQGGGNDEREQTLNQLLVEMDGFGTDETIIVLAATNRPEILDKALMRPGRFDRQVIVDNPDIKGREEILKVHIRGKKIAKDVDLSIIAKKTPGFVGADLANMLNEAAILAAREGREEITMDDLEEASEKVSIGPERKSKVVVEKERKISAYHEAGHAVVTHLLPNTDPVHKVTIVPRGRAGGFTMSLPEEEKGYYFKSEYLNMIKYALGGRAAEQIVFNDITTGASSDIQHVTGIVHSMVKVYGMSDKFGPILLDGTREGDLFQQKYYSEETGKDIDEEILSIVNTQYQETLKLLRDNFDKLDVIAKALLEKETLNRAEFEALMNGKTLADLAESKKEAAEIKADEVIEEKEKEEVIEKIEEDKEFDKENQE</sequence>
<comment type="subunit">
    <text evidence="14">Homohexamer.</text>
</comment>